<dbReference type="SUPFAM" id="SSF57756">
    <property type="entry name" value="Retrovirus zinc finger-like domains"/>
    <property type="match status" value="1"/>
</dbReference>
<protein>
    <recommendedName>
        <fullName evidence="2">CCHC-type domain-containing protein</fullName>
    </recommendedName>
</protein>
<dbReference type="Gene3D" id="4.10.60.10">
    <property type="entry name" value="Zinc finger, CCHC-type"/>
    <property type="match status" value="1"/>
</dbReference>
<dbReference type="EMBL" id="GEFM01001490">
    <property type="protein sequence ID" value="JAP74306.1"/>
    <property type="molecule type" value="mRNA"/>
</dbReference>
<name>A0A131Y8B0_IXORI</name>
<accession>A0A131Y8B0</accession>
<dbReference type="GO" id="GO:0008270">
    <property type="term" value="F:zinc ion binding"/>
    <property type="evidence" value="ECO:0007669"/>
    <property type="project" value="InterPro"/>
</dbReference>
<evidence type="ECO:0008006" key="2">
    <source>
        <dbReference type="Google" id="ProtNLM"/>
    </source>
</evidence>
<dbReference type="InterPro" id="IPR036875">
    <property type="entry name" value="Znf_CCHC_sf"/>
</dbReference>
<proteinExistence type="evidence at transcript level"/>
<organism evidence="1">
    <name type="scientific">Ixodes ricinus</name>
    <name type="common">Common tick</name>
    <name type="synonym">Acarus ricinus</name>
    <dbReference type="NCBI Taxonomy" id="34613"/>
    <lineage>
        <taxon>Eukaryota</taxon>
        <taxon>Metazoa</taxon>
        <taxon>Ecdysozoa</taxon>
        <taxon>Arthropoda</taxon>
        <taxon>Chelicerata</taxon>
        <taxon>Arachnida</taxon>
        <taxon>Acari</taxon>
        <taxon>Parasitiformes</taxon>
        <taxon>Ixodida</taxon>
        <taxon>Ixodoidea</taxon>
        <taxon>Ixodidae</taxon>
        <taxon>Ixodinae</taxon>
        <taxon>Ixodes</taxon>
    </lineage>
</organism>
<dbReference type="GO" id="GO:0003676">
    <property type="term" value="F:nucleic acid binding"/>
    <property type="evidence" value="ECO:0007669"/>
    <property type="project" value="InterPro"/>
</dbReference>
<sequence length="97" mass="10911">FDGVQSTTCIVRLVFREGLPLERLPHQLRFGKAKALVVVPGRSPICLRCHRTGHIRRVCRVPWCSEFGVFGHERDNCVSSYARTMGRGLLRSGVNCS</sequence>
<evidence type="ECO:0000313" key="1">
    <source>
        <dbReference type="EMBL" id="JAP74306.1"/>
    </source>
</evidence>
<reference evidence="1" key="1">
    <citation type="submission" date="2016-02" db="EMBL/GenBank/DDBJ databases">
        <title>RNAseq analyses of the midgut from blood- or serum-fed Ixodes ricinus ticks.</title>
        <authorList>
            <person name="Perner J."/>
            <person name="Provaznik J."/>
            <person name="Schrenkova J."/>
            <person name="Urbanova V."/>
            <person name="Ribeiro J.M."/>
            <person name="Kopacek P."/>
        </authorList>
    </citation>
    <scope>NUCLEOTIDE SEQUENCE</scope>
    <source>
        <tissue evidence="1">Gut</tissue>
    </source>
</reference>
<feature type="non-terminal residue" evidence="1">
    <location>
        <position position="1"/>
    </location>
</feature>
<dbReference type="AlphaFoldDB" id="A0A131Y8B0"/>